<dbReference type="Proteomes" id="UP000579281">
    <property type="component" value="Unassembled WGS sequence"/>
</dbReference>
<keyword evidence="1" id="KW-0812">Transmembrane</keyword>
<organism evidence="2 3">
    <name type="scientific">Anaerosolibacter carboniphilus</name>
    <dbReference type="NCBI Taxonomy" id="1417629"/>
    <lineage>
        <taxon>Bacteria</taxon>
        <taxon>Bacillati</taxon>
        <taxon>Bacillota</taxon>
        <taxon>Clostridia</taxon>
        <taxon>Peptostreptococcales</taxon>
        <taxon>Thermotaleaceae</taxon>
        <taxon>Anaerosolibacter</taxon>
    </lineage>
</organism>
<accession>A0A841KV92</accession>
<evidence type="ECO:0000313" key="3">
    <source>
        <dbReference type="Proteomes" id="UP000579281"/>
    </source>
</evidence>
<keyword evidence="1" id="KW-1133">Transmembrane helix</keyword>
<protein>
    <submittedName>
        <fullName evidence="2">Putative anti-sigma-YlaC factor YlaD</fullName>
    </submittedName>
</protein>
<keyword evidence="1" id="KW-0472">Membrane</keyword>
<keyword evidence="3" id="KW-1185">Reference proteome</keyword>
<name>A0A841KV92_9FIRM</name>
<dbReference type="AlphaFoldDB" id="A0A841KV92"/>
<dbReference type="EMBL" id="JACHEN010000025">
    <property type="protein sequence ID" value="MBB6217586.1"/>
    <property type="molecule type" value="Genomic_DNA"/>
</dbReference>
<dbReference type="RefSeq" id="WP_184312083.1">
    <property type="nucleotide sequence ID" value="NZ_JACHEN010000025.1"/>
</dbReference>
<proteinExistence type="predicted"/>
<sequence length="203" mass="23398">MDCKRASDLMMKYFDQAINNIEKEELSFHINACSTCRLEFQWMKQALEGVQELENFEAPENFEVEILEQLDLNRYGSRQVPSKTKFWLALTVPSLFALLSIGLYIHYGTIDWKSGYTGIVAFMRFIDLGNRLYALLGLTGKTIGKTLFVLVKGFKYMSTFLNSRMGIYLTIVAFLCSILMLTQYVLIKLTDIYGHRGGRSYEK</sequence>
<evidence type="ECO:0000313" key="2">
    <source>
        <dbReference type="EMBL" id="MBB6217586.1"/>
    </source>
</evidence>
<comment type="caution">
    <text evidence="2">The sequence shown here is derived from an EMBL/GenBank/DDBJ whole genome shotgun (WGS) entry which is preliminary data.</text>
</comment>
<evidence type="ECO:0000256" key="1">
    <source>
        <dbReference type="SAM" id="Phobius"/>
    </source>
</evidence>
<feature type="transmembrane region" description="Helical" evidence="1">
    <location>
        <begin position="86"/>
        <end position="107"/>
    </location>
</feature>
<reference evidence="2 3" key="1">
    <citation type="submission" date="2020-08" db="EMBL/GenBank/DDBJ databases">
        <title>Genomic Encyclopedia of Type Strains, Phase IV (KMG-IV): sequencing the most valuable type-strain genomes for metagenomic binning, comparative biology and taxonomic classification.</title>
        <authorList>
            <person name="Goeker M."/>
        </authorList>
    </citation>
    <scope>NUCLEOTIDE SEQUENCE [LARGE SCALE GENOMIC DNA]</scope>
    <source>
        <strain evidence="2 3">DSM 103526</strain>
    </source>
</reference>
<gene>
    <name evidence="2" type="ORF">HNQ80_003709</name>
</gene>
<feature type="transmembrane region" description="Helical" evidence="1">
    <location>
        <begin position="166"/>
        <end position="187"/>
    </location>
</feature>